<feature type="transmembrane region" description="Helical" evidence="8">
    <location>
        <begin position="16"/>
        <end position="38"/>
    </location>
</feature>
<feature type="transmembrane region" description="Helical" evidence="8">
    <location>
        <begin position="243"/>
        <end position="262"/>
    </location>
</feature>
<keyword evidence="2" id="KW-0813">Transport</keyword>
<keyword evidence="5 8" id="KW-1133">Transmembrane helix</keyword>
<name>A0A9N9GJ17_9GLOM</name>
<keyword evidence="4 8" id="KW-0812">Transmembrane</keyword>
<dbReference type="GO" id="GO:0005886">
    <property type="term" value="C:plasma membrane"/>
    <property type="evidence" value="ECO:0007669"/>
    <property type="project" value="UniProtKB-SubCell"/>
</dbReference>
<evidence type="ECO:0000256" key="2">
    <source>
        <dbReference type="ARBA" id="ARBA00022448"/>
    </source>
</evidence>
<evidence type="ECO:0000256" key="8">
    <source>
        <dbReference type="SAM" id="Phobius"/>
    </source>
</evidence>
<dbReference type="OrthoDB" id="1368at2759"/>
<keyword evidence="3" id="KW-1003">Cell membrane</keyword>
<evidence type="ECO:0000256" key="4">
    <source>
        <dbReference type="ARBA" id="ARBA00022692"/>
    </source>
</evidence>
<feature type="transmembrane region" description="Helical" evidence="8">
    <location>
        <begin position="268"/>
        <end position="287"/>
    </location>
</feature>
<dbReference type="PANTHER" id="PTHR33281:SF19">
    <property type="entry name" value="VOLTAGE-DEPENDENT ANION CHANNEL-FORMING PROTEIN YNEE"/>
    <property type="match status" value="1"/>
</dbReference>
<dbReference type="Pfam" id="PF25539">
    <property type="entry name" value="Bestrophin_2"/>
    <property type="match status" value="1"/>
</dbReference>
<accession>A0A9N9GJ17</accession>
<evidence type="ECO:0000313" key="9">
    <source>
        <dbReference type="EMBL" id="CAG8605451.1"/>
    </source>
</evidence>
<feature type="transmembrane region" description="Helical" evidence="8">
    <location>
        <begin position="50"/>
        <end position="68"/>
    </location>
</feature>
<dbReference type="Proteomes" id="UP000789759">
    <property type="component" value="Unassembled WGS sequence"/>
</dbReference>
<dbReference type="InterPro" id="IPR044669">
    <property type="entry name" value="YneE/VCCN1/2-like"/>
</dbReference>
<keyword evidence="7 8" id="KW-0472">Membrane</keyword>
<evidence type="ECO:0000256" key="3">
    <source>
        <dbReference type="ARBA" id="ARBA00022475"/>
    </source>
</evidence>
<reference evidence="9" key="1">
    <citation type="submission" date="2021-06" db="EMBL/GenBank/DDBJ databases">
        <authorList>
            <person name="Kallberg Y."/>
            <person name="Tangrot J."/>
            <person name="Rosling A."/>
        </authorList>
    </citation>
    <scope>NUCLEOTIDE SEQUENCE</scope>
    <source>
        <strain evidence="9">FL966</strain>
    </source>
</reference>
<evidence type="ECO:0000313" key="10">
    <source>
        <dbReference type="Proteomes" id="UP000789759"/>
    </source>
</evidence>
<protein>
    <submittedName>
        <fullName evidence="9">9377_t:CDS:1</fullName>
    </submittedName>
</protein>
<dbReference type="PANTHER" id="PTHR33281">
    <property type="entry name" value="UPF0187 PROTEIN YNEE"/>
    <property type="match status" value="1"/>
</dbReference>
<keyword evidence="10" id="KW-1185">Reference proteome</keyword>
<evidence type="ECO:0000256" key="7">
    <source>
        <dbReference type="ARBA" id="ARBA00023136"/>
    </source>
</evidence>
<dbReference type="AlphaFoldDB" id="A0A9N9GJ17"/>
<evidence type="ECO:0000256" key="5">
    <source>
        <dbReference type="ARBA" id="ARBA00022989"/>
    </source>
</evidence>
<comment type="caution">
    <text evidence="9">The sequence shown here is derived from an EMBL/GenBank/DDBJ whole genome shotgun (WGS) entry which is preliminary data.</text>
</comment>
<evidence type="ECO:0000256" key="6">
    <source>
        <dbReference type="ARBA" id="ARBA00023065"/>
    </source>
</evidence>
<evidence type="ECO:0000256" key="1">
    <source>
        <dbReference type="ARBA" id="ARBA00004651"/>
    </source>
</evidence>
<keyword evidence="6" id="KW-0406">Ion transport</keyword>
<proteinExistence type="predicted"/>
<organism evidence="9 10">
    <name type="scientific">Cetraspora pellucida</name>
    <dbReference type="NCBI Taxonomy" id="1433469"/>
    <lineage>
        <taxon>Eukaryota</taxon>
        <taxon>Fungi</taxon>
        <taxon>Fungi incertae sedis</taxon>
        <taxon>Mucoromycota</taxon>
        <taxon>Glomeromycotina</taxon>
        <taxon>Glomeromycetes</taxon>
        <taxon>Diversisporales</taxon>
        <taxon>Gigasporaceae</taxon>
        <taxon>Cetraspora</taxon>
    </lineage>
</organism>
<sequence length="311" mass="35559">MKIYNLYHFPCLRGSVIPWILPSTLLVTVIATIITILYELTEVKLSIDGTFINVIGIVIGLLLTYRITVASERYWEAVNHWTVMTASIRCMSRIIWIYVDESEETEERTADILGKKAAIKLLLAFAKSTKHQLRGEEDPVNCNDVKPLISNFRSFISYDNNFRNVSNSGAGLSDRLFKQKNCTFDSSYKCNLNILSYLFAYLQKITKDGKANEITISILNENLIKINECLSNLDKFINTPKPISYSILISQTVWIYCLLLPFQLIANSGWATIPLVFLMVFILFSAYKTGLDIEDPFGYDFNDIDLDYICR</sequence>
<comment type="subcellular location">
    <subcellularLocation>
        <location evidence="1">Cell membrane</location>
        <topology evidence="1">Multi-pass membrane protein</topology>
    </subcellularLocation>
</comment>
<dbReference type="EMBL" id="CAJVQA010004745">
    <property type="protein sequence ID" value="CAG8605451.1"/>
    <property type="molecule type" value="Genomic_DNA"/>
</dbReference>
<gene>
    <name evidence="9" type="ORF">CPELLU_LOCUS7195</name>
</gene>
<dbReference type="GO" id="GO:0005254">
    <property type="term" value="F:chloride channel activity"/>
    <property type="evidence" value="ECO:0007669"/>
    <property type="project" value="InterPro"/>
</dbReference>